<evidence type="ECO:0000313" key="2">
    <source>
        <dbReference type="Proteomes" id="UP000218287"/>
    </source>
</evidence>
<accession>A0A1Z4GRJ9</accession>
<reference evidence="1 2" key="1">
    <citation type="submission" date="2017-06" db="EMBL/GenBank/DDBJ databases">
        <title>Genome sequencing of cyanobaciteial culture collection at National Institute for Environmental Studies (NIES).</title>
        <authorList>
            <person name="Hirose Y."/>
            <person name="Shimura Y."/>
            <person name="Fujisawa T."/>
            <person name="Nakamura Y."/>
            <person name="Kawachi M."/>
        </authorList>
    </citation>
    <scope>NUCLEOTIDE SEQUENCE [LARGE SCALE GENOMIC DNA]</scope>
    <source>
        <strain evidence="1 2">NIES-21</strain>
        <plasmid evidence="2">Plasmid2 dna</plasmid>
    </source>
</reference>
<proteinExistence type="predicted"/>
<geneLocation type="plasmid" evidence="2">
    <name>Plasmid2 dna</name>
</geneLocation>
<organism evidence="1 2">
    <name type="scientific">Anabaenopsis circularis NIES-21</name>
    <dbReference type="NCBI Taxonomy" id="1085406"/>
    <lineage>
        <taxon>Bacteria</taxon>
        <taxon>Bacillati</taxon>
        <taxon>Cyanobacteriota</taxon>
        <taxon>Cyanophyceae</taxon>
        <taxon>Nostocales</taxon>
        <taxon>Nodulariaceae</taxon>
        <taxon>Anabaenopsis</taxon>
    </lineage>
</organism>
<dbReference type="Proteomes" id="UP000218287">
    <property type="component" value="Plasmid Plasmid2 dna"/>
</dbReference>
<dbReference type="AlphaFoldDB" id="A0A1Z4GRJ9"/>
<gene>
    <name evidence="1" type="ORF">NIES21_59990</name>
</gene>
<dbReference type="EMBL" id="AP018176">
    <property type="protein sequence ID" value="BAY20129.1"/>
    <property type="molecule type" value="Genomic_DNA"/>
</dbReference>
<name>A0A1Z4GRJ9_9CYAN</name>
<sequence length="147" mass="15724">MSKVSISIQLSDAEVKALSAMQISEYESLNQTATRLLKGIMGQSKAGLTVSGDEDIKQILREELNAAVAQIKDLINQSSGEVTGQTQEAVSDIQQSKPDYEAIRSSVLSKMKVGKQSAAKAIDAFIEELNAASLPPQPETEELDVAS</sequence>
<keyword evidence="2" id="KW-1185">Reference proteome</keyword>
<dbReference type="OrthoDB" id="492493at2"/>
<protein>
    <submittedName>
        <fullName evidence="1">Uncharacterized protein</fullName>
    </submittedName>
</protein>
<keyword evidence="1" id="KW-0614">Plasmid</keyword>
<evidence type="ECO:0000313" key="1">
    <source>
        <dbReference type="EMBL" id="BAY20129.1"/>
    </source>
</evidence>